<dbReference type="AlphaFoldDB" id="A0A7D4NR91"/>
<dbReference type="Proteomes" id="UP000504724">
    <property type="component" value="Chromosome"/>
</dbReference>
<protein>
    <submittedName>
        <fullName evidence="1">Uncharacterized protein</fullName>
    </submittedName>
</protein>
<reference evidence="1 2" key="1">
    <citation type="submission" date="2020-05" db="EMBL/GenBank/DDBJ databases">
        <title>Thiomicrorhabdus sediminis sp.nov. and Thiomicrorhabdus xiamenensis sp.nov., novel sulfur-oxidizing bacteria isolated from coastal sediment.</title>
        <authorList>
            <person name="Liu X."/>
        </authorList>
    </citation>
    <scope>NUCLEOTIDE SEQUENCE [LARGE SCALE GENOMIC DNA]</scope>
    <source>
        <strain evidence="1 2">G2</strain>
    </source>
</reference>
<gene>
    <name evidence="1" type="ORF">HQN79_06050</name>
</gene>
<evidence type="ECO:0000313" key="1">
    <source>
        <dbReference type="EMBL" id="QKI89157.1"/>
    </source>
</evidence>
<accession>A0A7D4NR91</accession>
<sequence>MQVNNFANIAYNGIQKNFERLNENTQTIVTPQQSFDNTANALIDNRMAQKDIEALVKVIKTEDGLIGQLFDTWV</sequence>
<dbReference type="EMBL" id="CP054020">
    <property type="protein sequence ID" value="QKI89157.1"/>
    <property type="molecule type" value="Genomic_DNA"/>
</dbReference>
<name>A0A7D4NR91_9GAMM</name>
<dbReference type="KEGG" id="txa:HQN79_06050"/>
<dbReference type="RefSeq" id="WP_173285043.1">
    <property type="nucleotide sequence ID" value="NZ_CP054020.1"/>
</dbReference>
<keyword evidence="2" id="KW-1185">Reference proteome</keyword>
<proteinExistence type="predicted"/>
<evidence type="ECO:0000313" key="2">
    <source>
        <dbReference type="Proteomes" id="UP000504724"/>
    </source>
</evidence>
<organism evidence="1 2">
    <name type="scientific">Thiomicrorhabdus xiamenensis</name>
    <dbReference type="NCBI Taxonomy" id="2739063"/>
    <lineage>
        <taxon>Bacteria</taxon>
        <taxon>Pseudomonadati</taxon>
        <taxon>Pseudomonadota</taxon>
        <taxon>Gammaproteobacteria</taxon>
        <taxon>Thiotrichales</taxon>
        <taxon>Piscirickettsiaceae</taxon>
        <taxon>Thiomicrorhabdus</taxon>
    </lineage>
</organism>